<gene>
    <name evidence="1" type="ordered locus">Cyagr_0163</name>
</gene>
<dbReference type="EMBL" id="CP003495">
    <property type="protein sequence ID" value="AFY27371.1"/>
    <property type="molecule type" value="Genomic_DNA"/>
</dbReference>
<organism evidence="1 2">
    <name type="scientific">Cyanobium gracile (strain ATCC 27147 / PCC 6307)</name>
    <dbReference type="NCBI Taxonomy" id="292564"/>
    <lineage>
        <taxon>Bacteria</taxon>
        <taxon>Bacillati</taxon>
        <taxon>Cyanobacteriota</taxon>
        <taxon>Cyanophyceae</taxon>
        <taxon>Synechococcales</taxon>
        <taxon>Prochlorococcaceae</taxon>
        <taxon>Cyanobium</taxon>
    </lineage>
</organism>
<dbReference type="AlphaFoldDB" id="K9P3V1"/>
<dbReference type="HOGENOM" id="CLU_2860205_0_0_3"/>
<reference evidence="2" key="1">
    <citation type="journal article" date="2013" name="Proc. Natl. Acad. Sci. U.S.A.">
        <title>Improving the coverage of the cyanobacterial phylum using diversity-driven genome sequencing.</title>
        <authorList>
            <person name="Shih P.M."/>
            <person name="Wu D."/>
            <person name="Latifi A."/>
            <person name="Axen S.D."/>
            <person name="Fewer D.P."/>
            <person name="Talla E."/>
            <person name="Calteau A."/>
            <person name="Cai F."/>
            <person name="Tandeau de Marsac N."/>
            <person name="Rippka R."/>
            <person name="Herdman M."/>
            <person name="Sivonen K."/>
            <person name="Coursin T."/>
            <person name="Laurent T."/>
            <person name="Goodwin L."/>
            <person name="Nolan M."/>
            <person name="Davenport K.W."/>
            <person name="Han C.S."/>
            <person name="Rubin E.M."/>
            <person name="Eisen J.A."/>
            <person name="Woyke T."/>
            <person name="Gugger M."/>
            <person name="Kerfeld C.A."/>
        </authorList>
    </citation>
    <scope>NUCLEOTIDE SEQUENCE [LARGE SCALE GENOMIC DNA]</scope>
    <source>
        <strain evidence="2">ATCC 27147 / PCC 6307</strain>
    </source>
</reference>
<accession>K9P3V1</accession>
<dbReference type="RefSeq" id="WP_015107830.1">
    <property type="nucleotide sequence ID" value="NC_019675.1"/>
</dbReference>
<proteinExistence type="predicted"/>
<evidence type="ECO:0000313" key="1">
    <source>
        <dbReference type="EMBL" id="AFY27371.1"/>
    </source>
</evidence>
<evidence type="ECO:0000313" key="2">
    <source>
        <dbReference type="Proteomes" id="UP000010388"/>
    </source>
</evidence>
<dbReference type="KEGG" id="cgc:Cyagr_0163"/>
<dbReference type="Proteomes" id="UP000010388">
    <property type="component" value="Chromosome"/>
</dbReference>
<dbReference type="OrthoDB" id="560907at2"/>
<protein>
    <submittedName>
        <fullName evidence="1">Uncharacterized protein</fullName>
    </submittedName>
</protein>
<sequence>MPLTTADIGIQLLMDSTVSLQEIEARITARVFAAVHQPERGPAVRAVLERLLAVLDATSPDGVI</sequence>
<name>K9P3V1_CYAGP</name>